<dbReference type="NCBIfam" id="TIGR01554">
    <property type="entry name" value="major_cap_HK97"/>
    <property type="match status" value="1"/>
</dbReference>
<reference evidence="4" key="1">
    <citation type="journal article" date="2019" name="Int. J. Syst. Evol. Microbiol.">
        <title>The Global Catalogue of Microorganisms (GCM) 10K type strain sequencing project: providing services to taxonomists for standard genome sequencing and annotation.</title>
        <authorList>
            <consortium name="The Broad Institute Genomics Platform"/>
            <consortium name="The Broad Institute Genome Sequencing Center for Infectious Disease"/>
            <person name="Wu L."/>
            <person name="Ma J."/>
        </authorList>
    </citation>
    <scope>NUCLEOTIDE SEQUENCE [LARGE SCALE GENOMIC DNA]</scope>
    <source>
        <strain evidence="4">CGMCC 4.7367</strain>
    </source>
</reference>
<accession>A0ABQ3MQF1</accession>
<dbReference type="Gene3D" id="3.30.2400.10">
    <property type="entry name" value="Major capsid protein gp5"/>
    <property type="match status" value="1"/>
</dbReference>
<feature type="domain" description="Phage capsid-like C-terminal" evidence="2">
    <location>
        <begin position="190"/>
        <end position="473"/>
    </location>
</feature>
<name>A0ABQ3MQF1_9PSEU</name>
<dbReference type="InterPro" id="IPR024455">
    <property type="entry name" value="Phage_capsid"/>
</dbReference>
<comment type="subcellular location">
    <subcellularLocation>
        <location evidence="1">Virion</location>
    </subcellularLocation>
</comment>
<dbReference type="EMBL" id="BNAR01000018">
    <property type="protein sequence ID" value="GHH57741.1"/>
    <property type="molecule type" value="Genomic_DNA"/>
</dbReference>
<evidence type="ECO:0000259" key="2">
    <source>
        <dbReference type="Pfam" id="PF05065"/>
    </source>
</evidence>
<sequence length="490" mass="52992">MKTKLSPGRRSLFALRSLDPRWVGRICNRATLTPPPGVPIPKNSDELLEMVGDPTKMKDVAKDPSTFASWVQAYADEQQGEGTDLRAAVRAETQRVVAQMLRENDVDDEGQEKIQRLNLDPQNRSSGRMLSSHKQATAHNPKALGAKMDGKFASHNDFIYNIWHLNTTPEAQAKRAEIANAFGSVVPSDGGFLVPETLRSQLLEIALEESVVRPLATVVPMESARVPFPMIDSTGNNSSLFGGMIAYWGEEGVPLTDSSAKFGRVTLDAKKLTGLSAVPSELLQDSLISFTALIERLWPKTLAFYEDVAFMKGSGAGEPLGFLGDGNPASIAVAAESGQDADTIYLENILKMYSRMLPASLSRAAWIVSPDCIPQLYTMALSVGTGGAPVMLVNASGPGPATMLGRPIIVSEKAGRLGDRGDISFVDLAYYLVGDRQVMTAASSTEYQFGSDKTTFRIIQRVDGRPWVQSPITPQNNGSTLSPFVELAAR</sequence>
<gene>
    <name evidence="3" type="ORF">GCM10017774_77870</name>
</gene>
<dbReference type="Pfam" id="PF05065">
    <property type="entry name" value="Phage_capsid"/>
    <property type="match status" value="1"/>
</dbReference>
<keyword evidence="4" id="KW-1185">Reference proteome</keyword>
<dbReference type="InterPro" id="IPR054612">
    <property type="entry name" value="Phage_capsid-like_C"/>
</dbReference>
<comment type="caution">
    <text evidence="3">The sequence shown here is derived from an EMBL/GenBank/DDBJ whole genome shotgun (WGS) entry which is preliminary data.</text>
</comment>
<evidence type="ECO:0000313" key="3">
    <source>
        <dbReference type="EMBL" id="GHH57741.1"/>
    </source>
</evidence>
<evidence type="ECO:0000256" key="1">
    <source>
        <dbReference type="ARBA" id="ARBA00004328"/>
    </source>
</evidence>
<dbReference type="Proteomes" id="UP000605568">
    <property type="component" value="Unassembled WGS sequence"/>
</dbReference>
<organism evidence="3 4">
    <name type="scientific">Lentzea cavernae</name>
    <dbReference type="NCBI Taxonomy" id="2020703"/>
    <lineage>
        <taxon>Bacteria</taxon>
        <taxon>Bacillati</taxon>
        <taxon>Actinomycetota</taxon>
        <taxon>Actinomycetes</taxon>
        <taxon>Pseudonocardiales</taxon>
        <taxon>Pseudonocardiaceae</taxon>
        <taxon>Lentzea</taxon>
    </lineage>
</organism>
<dbReference type="SUPFAM" id="SSF56563">
    <property type="entry name" value="Major capsid protein gp5"/>
    <property type="match status" value="1"/>
</dbReference>
<protein>
    <recommendedName>
        <fullName evidence="2">Phage capsid-like C-terminal domain-containing protein</fullName>
    </recommendedName>
</protein>
<evidence type="ECO:0000313" key="4">
    <source>
        <dbReference type="Proteomes" id="UP000605568"/>
    </source>
</evidence>
<proteinExistence type="predicted"/>
<dbReference type="RefSeq" id="WP_191304423.1">
    <property type="nucleotide sequence ID" value="NZ_BNAR01000018.1"/>
</dbReference>